<organism evidence="4 5">
    <name type="scientific">Streptomyces lannensis</name>
    <dbReference type="NCBI Taxonomy" id="766498"/>
    <lineage>
        <taxon>Bacteria</taxon>
        <taxon>Bacillati</taxon>
        <taxon>Actinomycetota</taxon>
        <taxon>Actinomycetes</taxon>
        <taxon>Kitasatosporales</taxon>
        <taxon>Streptomycetaceae</taxon>
        <taxon>Streptomyces</taxon>
    </lineage>
</organism>
<feature type="region of interest" description="Disordered" evidence="1">
    <location>
        <begin position="22"/>
        <end position="52"/>
    </location>
</feature>
<evidence type="ECO:0000256" key="2">
    <source>
        <dbReference type="SAM" id="SignalP"/>
    </source>
</evidence>
<keyword evidence="2" id="KW-0732">Signal</keyword>
<accession>A0ABP7JZ73</accession>
<feature type="domain" description="DUF4232" evidence="3">
    <location>
        <begin position="147"/>
        <end position="282"/>
    </location>
</feature>
<reference evidence="5" key="1">
    <citation type="journal article" date="2019" name="Int. J. Syst. Evol. Microbiol.">
        <title>The Global Catalogue of Microorganisms (GCM) 10K type strain sequencing project: providing services to taxonomists for standard genome sequencing and annotation.</title>
        <authorList>
            <consortium name="The Broad Institute Genomics Platform"/>
            <consortium name="The Broad Institute Genome Sequencing Center for Infectious Disease"/>
            <person name="Wu L."/>
            <person name="Ma J."/>
        </authorList>
    </citation>
    <scope>NUCLEOTIDE SEQUENCE [LARGE SCALE GENOMIC DNA]</scope>
    <source>
        <strain evidence="5">JCM 16578</strain>
    </source>
</reference>
<evidence type="ECO:0000256" key="1">
    <source>
        <dbReference type="SAM" id="MobiDB-lite"/>
    </source>
</evidence>
<dbReference type="RefSeq" id="WP_345547921.1">
    <property type="nucleotide sequence ID" value="NZ_BAAAZA010000006.1"/>
</dbReference>
<comment type="caution">
    <text evidence="4">The sequence shown here is derived from an EMBL/GenBank/DDBJ whole genome shotgun (WGS) entry which is preliminary data.</text>
</comment>
<sequence>MRRVPLALAGLLLLTACGTQSATSGSAPGPAHSSCGTEPSSGSGSGTDVDGVRILGAGTGPTVCTEFEVTNHEKVPSTFTITFTLLSASRGALVNSTQTVPSVAPGRTVRRTFDLDGPVSDTDTTRVRILKVRSVPADEAPSTGGPCPASGAHVYADDGDAAMGLRVVGVRLVNCGSRTMRLHGYPQVQLLDEGHRPVTGVKILHGGSAIATGTGADGPPGTVLLKPGEQAYSVLVWRNTVEAGDPVDAPYVRVRAKTGASPVTVTPELDLGTTGRLGVGPWKKDTERGAVTSPSPSTSP</sequence>
<feature type="chain" id="PRO_5046264712" evidence="2">
    <location>
        <begin position="23"/>
        <end position="300"/>
    </location>
</feature>
<gene>
    <name evidence="4" type="ORF">GCM10022207_25020</name>
</gene>
<dbReference type="PROSITE" id="PS51257">
    <property type="entry name" value="PROKAR_LIPOPROTEIN"/>
    <property type="match status" value="1"/>
</dbReference>
<evidence type="ECO:0000313" key="5">
    <source>
        <dbReference type="Proteomes" id="UP001501563"/>
    </source>
</evidence>
<evidence type="ECO:0000313" key="4">
    <source>
        <dbReference type="EMBL" id="GAA3860350.1"/>
    </source>
</evidence>
<dbReference type="InterPro" id="IPR025326">
    <property type="entry name" value="DUF4232"/>
</dbReference>
<protein>
    <submittedName>
        <fullName evidence="4">DUF4232 domain-containing protein</fullName>
    </submittedName>
</protein>
<feature type="compositionally biased region" description="Low complexity" evidence="1">
    <location>
        <begin position="33"/>
        <end position="42"/>
    </location>
</feature>
<feature type="region of interest" description="Disordered" evidence="1">
    <location>
        <begin position="265"/>
        <end position="300"/>
    </location>
</feature>
<keyword evidence="5" id="KW-1185">Reference proteome</keyword>
<dbReference type="Proteomes" id="UP001501563">
    <property type="component" value="Unassembled WGS sequence"/>
</dbReference>
<evidence type="ECO:0000259" key="3">
    <source>
        <dbReference type="Pfam" id="PF14016"/>
    </source>
</evidence>
<proteinExistence type="predicted"/>
<dbReference type="EMBL" id="BAAAZA010000006">
    <property type="protein sequence ID" value="GAA3860350.1"/>
    <property type="molecule type" value="Genomic_DNA"/>
</dbReference>
<feature type="signal peptide" evidence="2">
    <location>
        <begin position="1"/>
        <end position="22"/>
    </location>
</feature>
<name>A0ABP7JZ73_9ACTN</name>
<dbReference type="Pfam" id="PF14016">
    <property type="entry name" value="DUF4232"/>
    <property type="match status" value="1"/>
</dbReference>